<reference evidence="2" key="1">
    <citation type="submission" date="2010-08" db="EMBL/GenBank/DDBJ databases">
        <authorList>
            <consortium name="Caenorhabditis japonica Sequencing Consortium"/>
            <person name="Wilson R.K."/>
        </authorList>
    </citation>
    <scope>NUCLEOTIDE SEQUENCE [LARGE SCALE GENOMIC DNA]</scope>
    <source>
        <strain evidence="2">DF5081</strain>
    </source>
</reference>
<sequence length="82" mass="9726">MMMLILWKEVLELWMNIGKLEGLLCWCGGIDIFRTCFGSRAQMVCFVIFGIHYFQSANLRPSDKFRQPLFPDKRKKKSVFLF</sequence>
<dbReference type="AlphaFoldDB" id="A0A8R1IJI1"/>
<dbReference type="Proteomes" id="UP000005237">
    <property type="component" value="Unassembled WGS sequence"/>
</dbReference>
<protein>
    <submittedName>
        <fullName evidence="1">Uncharacterized protein</fullName>
    </submittedName>
</protein>
<reference evidence="1" key="2">
    <citation type="submission" date="2022-06" db="UniProtKB">
        <authorList>
            <consortium name="EnsemblMetazoa"/>
        </authorList>
    </citation>
    <scope>IDENTIFICATION</scope>
    <source>
        <strain evidence="1">DF5081</strain>
    </source>
</reference>
<organism evidence="1 2">
    <name type="scientific">Caenorhabditis japonica</name>
    <dbReference type="NCBI Taxonomy" id="281687"/>
    <lineage>
        <taxon>Eukaryota</taxon>
        <taxon>Metazoa</taxon>
        <taxon>Ecdysozoa</taxon>
        <taxon>Nematoda</taxon>
        <taxon>Chromadorea</taxon>
        <taxon>Rhabditida</taxon>
        <taxon>Rhabditina</taxon>
        <taxon>Rhabditomorpha</taxon>
        <taxon>Rhabditoidea</taxon>
        <taxon>Rhabditidae</taxon>
        <taxon>Peloderinae</taxon>
        <taxon>Caenorhabditis</taxon>
    </lineage>
</organism>
<proteinExistence type="predicted"/>
<evidence type="ECO:0000313" key="2">
    <source>
        <dbReference type="Proteomes" id="UP000005237"/>
    </source>
</evidence>
<dbReference type="EnsemblMetazoa" id="CJA37510.1">
    <property type="protein sequence ID" value="CJA37510.1"/>
    <property type="gene ID" value="WBGene00213357"/>
</dbReference>
<keyword evidence="2" id="KW-1185">Reference proteome</keyword>
<name>A0A8R1IJI1_CAEJA</name>
<evidence type="ECO:0000313" key="1">
    <source>
        <dbReference type="EnsemblMetazoa" id="CJA37510.1"/>
    </source>
</evidence>
<accession>A0A8R1IJI1</accession>